<evidence type="ECO:0000313" key="1">
    <source>
        <dbReference type="EMBL" id="EAK0451842.1"/>
    </source>
</evidence>
<dbReference type="Proteomes" id="UP000405656">
    <property type="component" value="Unassembled WGS sequence"/>
</dbReference>
<gene>
    <name evidence="1" type="ORF">YZ36_07680</name>
</gene>
<dbReference type="InterPro" id="IPR029058">
    <property type="entry name" value="AB_hydrolase_fold"/>
</dbReference>
<reference evidence="1 2" key="1">
    <citation type="submission" date="2018-05" db="EMBL/GenBank/DDBJ databases">
        <authorList>
            <consortium name="PulseNet: The National Subtyping Network for Foodborne Disease Surveillance"/>
            <person name="Tarr C.L."/>
            <person name="Trees E."/>
            <person name="Katz L.S."/>
            <person name="Carleton-Romer H.A."/>
            <person name="Stroika S."/>
            <person name="Kucerova Z."/>
            <person name="Roache K.F."/>
            <person name="Sabol A.L."/>
            <person name="Besser J."/>
            <person name="Gerner-Smidt P."/>
        </authorList>
    </citation>
    <scope>NUCLEOTIDE SEQUENCE [LARGE SCALE GENOMIC DNA]</scope>
    <source>
        <strain evidence="1 2">20110455</strain>
    </source>
</reference>
<sequence>MLKDETYFIDSCDDVELNIKRESKLEFQLIYDDAKEIKAIICIIQGLGVDINDPVLKFNMGYFATKYDVALMSVNYHAIGNRPQTGAKWYLDDIDKLIFEASIKALNITIPYDIQKLNTFEEFHPAMDYLNKKIQTMKDDWELNRDYFLNLSVSLNTTNNEYQNYGIMQTIDVLNALLYIKTNIFKNKKLKTIAVGVSHGSYMAFLCAKIAPWLIDVVLDNSTHVTLEGDAWRYIGFGKEVDFSKYFCFATFAFFNNIRLCACEKTLWTTNKKSPYYFSPARKLIREILNKNHLSIQAKYPKPKYIIYYSIHDEYVPLEEKEACIDILNELGFDLEIIKIYDEKQIDGKFIKNLKHGMGIPMKLLIKKHLPQILEEPFNDKICKKEISYKSDDLIYTFKEINNKILLEIQKSKG</sequence>
<protein>
    <submittedName>
        <fullName evidence="1">DUF2920 family protein</fullName>
    </submittedName>
</protein>
<organism evidence="1 2">
    <name type="scientific">Campylobacter lari</name>
    <dbReference type="NCBI Taxonomy" id="201"/>
    <lineage>
        <taxon>Bacteria</taxon>
        <taxon>Pseudomonadati</taxon>
        <taxon>Campylobacterota</taxon>
        <taxon>Epsilonproteobacteria</taxon>
        <taxon>Campylobacterales</taxon>
        <taxon>Campylobacteraceae</taxon>
        <taxon>Campylobacter</taxon>
    </lineage>
</organism>
<accession>A0A825SM74</accession>
<dbReference type="SUPFAM" id="SSF53474">
    <property type="entry name" value="alpha/beta-Hydrolases"/>
    <property type="match status" value="1"/>
</dbReference>
<dbReference type="AlphaFoldDB" id="A0A825SM74"/>
<proteinExistence type="predicted"/>
<dbReference type="Pfam" id="PF11144">
    <property type="entry name" value="DUF2920"/>
    <property type="match status" value="1"/>
</dbReference>
<dbReference type="InterPro" id="IPR022605">
    <property type="entry name" value="DUF2920"/>
</dbReference>
<comment type="caution">
    <text evidence="1">The sequence shown here is derived from an EMBL/GenBank/DDBJ whole genome shotgun (WGS) entry which is preliminary data.</text>
</comment>
<evidence type="ECO:0000313" key="2">
    <source>
        <dbReference type="Proteomes" id="UP000405656"/>
    </source>
</evidence>
<dbReference type="EMBL" id="AACCWZ010000016">
    <property type="protein sequence ID" value="EAK0451842.1"/>
    <property type="molecule type" value="Genomic_DNA"/>
</dbReference>
<name>A0A825SM74_CAMLA</name>
<dbReference type="RefSeq" id="WP_012662017.1">
    <property type="nucleotide sequence ID" value="NZ_CBCUZC010000009.1"/>
</dbReference>